<comment type="caution">
    <text evidence="2">The sequence shown here is derived from an EMBL/GenBank/DDBJ whole genome shotgun (WGS) entry which is preliminary data.</text>
</comment>
<keyword evidence="1" id="KW-0472">Membrane</keyword>
<keyword evidence="1" id="KW-0812">Transmembrane</keyword>
<organism evidence="2 3">
    <name type="scientific">Saccharibacillus endophyticus</name>
    <dbReference type="NCBI Taxonomy" id="2060666"/>
    <lineage>
        <taxon>Bacteria</taxon>
        <taxon>Bacillati</taxon>
        <taxon>Bacillota</taxon>
        <taxon>Bacilli</taxon>
        <taxon>Bacillales</taxon>
        <taxon>Paenibacillaceae</taxon>
        <taxon>Saccharibacillus</taxon>
    </lineage>
</organism>
<accession>A0ABQ2A1T7</accession>
<evidence type="ECO:0000313" key="3">
    <source>
        <dbReference type="Proteomes" id="UP000605427"/>
    </source>
</evidence>
<reference evidence="3" key="1">
    <citation type="journal article" date="2019" name="Int. J. Syst. Evol. Microbiol.">
        <title>The Global Catalogue of Microorganisms (GCM) 10K type strain sequencing project: providing services to taxonomists for standard genome sequencing and annotation.</title>
        <authorList>
            <consortium name="The Broad Institute Genomics Platform"/>
            <consortium name="The Broad Institute Genome Sequencing Center for Infectious Disease"/>
            <person name="Wu L."/>
            <person name="Ma J."/>
        </authorList>
    </citation>
    <scope>NUCLEOTIDE SEQUENCE [LARGE SCALE GENOMIC DNA]</scope>
    <source>
        <strain evidence="3">CCM 8702</strain>
    </source>
</reference>
<sequence length="115" mass="13117">MGTLGQESRSYDVRSAYPVDTAIASGLYLIGWSSVAYLYIIGRYQPWLSSDALMVMFGVILVSIAVKPHGAWLVPNDYSIKFAEDREGERQRWELLLWAEEHDVPIVRGKAIRWL</sequence>
<dbReference type="Proteomes" id="UP000605427">
    <property type="component" value="Unassembled WGS sequence"/>
</dbReference>
<evidence type="ECO:0000256" key="1">
    <source>
        <dbReference type="SAM" id="Phobius"/>
    </source>
</evidence>
<dbReference type="RefSeq" id="WP_172241352.1">
    <property type="nucleotide sequence ID" value="NZ_BMDD01000005.1"/>
</dbReference>
<dbReference type="EMBL" id="BMDD01000005">
    <property type="protein sequence ID" value="GGH84534.1"/>
    <property type="molecule type" value="Genomic_DNA"/>
</dbReference>
<keyword evidence="1" id="KW-1133">Transmembrane helix</keyword>
<name>A0ABQ2A1T7_9BACL</name>
<gene>
    <name evidence="2" type="ORF">GCM10007362_39820</name>
</gene>
<keyword evidence="3" id="KW-1185">Reference proteome</keyword>
<proteinExistence type="predicted"/>
<evidence type="ECO:0000313" key="2">
    <source>
        <dbReference type="EMBL" id="GGH84534.1"/>
    </source>
</evidence>
<feature type="transmembrane region" description="Helical" evidence="1">
    <location>
        <begin position="21"/>
        <end position="41"/>
    </location>
</feature>
<protein>
    <submittedName>
        <fullName evidence="2">Uncharacterized protein</fullName>
    </submittedName>
</protein>
<feature type="transmembrane region" description="Helical" evidence="1">
    <location>
        <begin position="47"/>
        <end position="66"/>
    </location>
</feature>